<dbReference type="Proteomes" id="UP000026962">
    <property type="component" value="Chromosome 2"/>
</dbReference>
<feature type="region of interest" description="Disordered" evidence="1">
    <location>
        <begin position="16"/>
        <end position="55"/>
    </location>
</feature>
<protein>
    <submittedName>
        <fullName evidence="2">Uncharacterized protein</fullName>
    </submittedName>
</protein>
<dbReference type="EnsemblPlants" id="OPUNC02G25390.1">
    <property type="protein sequence ID" value="OPUNC02G25390.1"/>
    <property type="gene ID" value="OPUNC02G25390"/>
</dbReference>
<keyword evidence="3" id="KW-1185">Reference proteome</keyword>
<evidence type="ECO:0000313" key="2">
    <source>
        <dbReference type="EnsemblPlants" id="OPUNC02G25390.1"/>
    </source>
</evidence>
<sequence length="62" mass="6613">MERWISVTLTASRSSIRGDAPEISAPRRVSRPAVASATTTASPTKRGGVNETFDHGYAVPIE</sequence>
<dbReference type="AlphaFoldDB" id="A0A0E0K3J5"/>
<dbReference type="Gramene" id="OPUNC02G25390.1">
    <property type="protein sequence ID" value="OPUNC02G25390.1"/>
    <property type="gene ID" value="OPUNC02G25390"/>
</dbReference>
<accession>A0A0E0K3J5</accession>
<reference evidence="2" key="2">
    <citation type="submission" date="2018-05" db="EMBL/GenBank/DDBJ databases">
        <title>OpunRS2 (Oryza punctata Reference Sequence Version 2).</title>
        <authorList>
            <person name="Zhang J."/>
            <person name="Kudrna D."/>
            <person name="Lee S."/>
            <person name="Talag J."/>
            <person name="Welchert J."/>
            <person name="Wing R.A."/>
        </authorList>
    </citation>
    <scope>NUCLEOTIDE SEQUENCE [LARGE SCALE GENOMIC DNA]</scope>
</reference>
<evidence type="ECO:0000313" key="3">
    <source>
        <dbReference type="Proteomes" id="UP000026962"/>
    </source>
</evidence>
<evidence type="ECO:0000256" key="1">
    <source>
        <dbReference type="SAM" id="MobiDB-lite"/>
    </source>
</evidence>
<proteinExistence type="predicted"/>
<organism evidence="2">
    <name type="scientific">Oryza punctata</name>
    <name type="common">Red rice</name>
    <dbReference type="NCBI Taxonomy" id="4537"/>
    <lineage>
        <taxon>Eukaryota</taxon>
        <taxon>Viridiplantae</taxon>
        <taxon>Streptophyta</taxon>
        <taxon>Embryophyta</taxon>
        <taxon>Tracheophyta</taxon>
        <taxon>Spermatophyta</taxon>
        <taxon>Magnoliopsida</taxon>
        <taxon>Liliopsida</taxon>
        <taxon>Poales</taxon>
        <taxon>Poaceae</taxon>
        <taxon>BOP clade</taxon>
        <taxon>Oryzoideae</taxon>
        <taxon>Oryzeae</taxon>
        <taxon>Oryzinae</taxon>
        <taxon>Oryza</taxon>
    </lineage>
</organism>
<reference evidence="2" key="1">
    <citation type="submission" date="2015-04" db="UniProtKB">
        <authorList>
            <consortium name="EnsemblPlants"/>
        </authorList>
    </citation>
    <scope>IDENTIFICATION</scope>
</reference>
<name>A0A0E0K3J5_ORYPU</name>
<dbReference type="HOGENOM" id="CLU_2908064_0_0_1"/>
<feature type="compositionally biased region" description="Low complexity" evidence="1">
    <location>
        <begin position="32"/>
        <end position="44"/>
    </location>
</feature>